<dbReference type="AlphaFoldDB" id="B7BCA2"/>
<dbReference type="Proteomes" id="UP000005510">
    <property type="component" value="Unassembled WGS sequence"/>
</dbReference>
<keyword evidence="1" id="KW-1133">Transmembrane helix</keyword>
<dbReference type="EMBL" id="ABYH01000291">
    <property type="protein sequence ID" value="EEC95945.1"/>
    <property type="molecule type" value="Genomic_DNA"/>
</dbReference>
<evidence type="ECO:0000256" key="1">
    <source>
        <dbReference type="SAM" id="Phobius"/>
    </source>
</evidence>
<accession>B7BCA2</accession>
<keyword evidence="1" id="KW-0472">Membrane</keyword>
<name>B7BCA2_9BACT</name>
<feature type="transmembrane region" description="Helical" evidence="1">
    <location>
        <begin position="20"/>
        <end position="42"/>
    </location>
</feature>
<proteinExistence type="predicted"/>
<gene>
    <name evidence="2" type="ORF">PRABACTJOHN_02670</name>
</gene>
<reference evidence="2 3" key="1">
    <citation type="submission" date="2008-10" db="EMBL/GenBank/DDBJ databases">
        <title>Draft genome sequence of Parabacteroides johnsonii (DSM 18315).</title>
        <authorList>
            <person name="Sudarsanam P."/>
            <person name="Ley R."/>
            <person name="Guruge J."/>
            <person name="Turnbaugh P.J."/>
            <person name="Mahowald M."/>
            <person name="Liep D."/>
            <person name="Gordon J."/>
        </authorList>
    </citation>
    <scope>NUCLEOTIDE SEQUENCE [LARGE SCALE GENOMIC DNA]</scope>
    <source>
        <strain evidence="2 3">DSM 18315</strain>
    </source>
</reference>
<organism evidence="2 3">
    <name type="scientific">Parabacteroides johnsonii DSM 18315</name>
    <dbReference type="NCBI Taxonomy" id="537006"/>
    <lineage>
        <taxon>Bacteria</taxon>
        <taxon>Pseudomonadati</taxon>
        <taxon>Bacteroidota</taxon>
        <taxon>Bacteroidia</taxon>
        <taxon>Bacteroidales</taxon>
        <taxon>Tannerellaceae</taxon>
        <taxon>Parabacteroides</taxon>
    </lineage>
</organism>
<dbReference type="HOGENOM" id="CLU_3120796_0_0_10"/>
<reference evidence="2 3" key="2">
    <citation type="submission" date="2008-10" db="EMBL/GenBank/DDBJ databases">
        <authorList>
            <person name="Fulton L."/>
            <person name="Clifton S."/>
            <person name="Fulton B."/>
            <person name="Xu J."/>
            <person name="Minx P."/>
            <person name="Pepin K.H."/>
            <person name="Johnson M."/>
            <person name="Bhonagiri V."/>
            <person name="Nash W.E."/>
            <person name="Mardis E.R."/>
            <person name="Wilson R.K."/>
        </authorList>
    </citation>
    <scope>NUCLEOTIDE SEQUENCE [LARGE SCALE GENOMIC DNA]</scope>
    <source>
        <strain evidence="2 3">DSM 18315</strain>
    </source>
</reference>
<protein>
    <submittedName>
        <fullName evidence="2">Uncharacterized protein</fullName>
    </submittedName>
</protein>
<evidence type="ECO:0000313" key="2">
    <source>
        <dbReference type="EMBL" id="EEC95945.1"/>
    </source>
</evidence>
<keyword evidence="1" id="KW-0812">Transmembrane</keyword>
<dbReference type="STRING" id="537006.PRABACTJOHN_02670"/>
<evidence type="ECO:0000313" key="3">
    <source>
        <dbReference type="Proteomes" id="UP000005510"/>
    </source>
</evidence>
<comment type="caution">
    <text evidence="2">The sequence shown here is derived from an EMBL/GenBank/DDBJ whole genome shotgun (WGS) entry which is preliminary data.</text>
</comment>
<sequence>MEKAETFRASLNKIGFDHEITVMFYIFASIINRLAFDIYLIVNCWLSIAG</sequence>